<dbReference type="InterPro" id="IPR044746">
    <property type="entry name" value="ABCC_6TM_D1"/>
</dbReference>
<dbReference type="Pfam" id="PF24357">
    <property type="entry name" value="TMD0_ABC"/>
    <property type="match status" value="1"/>
</dbReference>
<dbReference type="InterPro" id="IPR056227">
    <property type="entry name" value="TMD0_ABC"/>
</dbReference>
<dbReference type="STRING" id="576137.A0A1L7XTE2"/>
<feature type="transmembrane region" description="Helical" evidence="11">
    <location>
        <begin position="137"/>
        <end position="158"/>
    </location>
</feature>
<dbReference type="CDD" id="cd18579">
    <property type="entry name" value="ABC_6TM_ABCC_D1"/>
    <property type="match status" value="1"/>
</dbReference>
<dbReference type="GO" id="GO:0140359">
    <property type="term" value="F:ABC-type transporter activity"/>
    <property type="evidence" value="ECO:0007669"/>
    <property type="project" value="InterPro"/>
</dbReference>
<evidence type="ECO:0000256" key="9">
    <source>
        <dbReference type="ARBA" id="ARBA00023180"/>
    </source>
</evidence>
<dbReference type="InterPro" id="IPR011527">
    <property type="entry name" value="ABC1_TM_dom"/>
</dbReference>
<organism evidence="14 15">
    <name type="scientific">Phialocephala subalpina</name>
    <dbReference type="NCBI Taxonomy" id="576137"/>
    <lineage>
        <taxon>Eukaryota</taxon>
        <taxon>Fungi</taxon>
        <taxon>Dikarya</taxon>
        <taxon>Ascomycota</taxon>
        <taxon>Pezizomycotina</taxon>
        <taxon>Leotiomycetes</taxon>
        <taxon>Helotiales</taxon>
        <taxon>Mollisiaceae</taxon>
        <taxon>Phialocephala</taxon>
        <taxon>Phialocephala fortinii species complex</taxon>
    </lineage>
</organism>
<dbReference type="FunFam" id="1.20.1560.10:FF:000066">
    <property type="entry name" value="ABC multidrug transporter (Eurofung)"/>
    <property type="match status" value="1"/>
</dbReference>
<evidence type="ECO:0000256" key="5">
    <source>
        <dbReference type="ARBA" id="ARBA00022741"/>
    </source>
</evidence>
<feature type="transmembrane region" description="Helical" evidence="11">
    <location>
        <begin position="1118"/>
        <end position="1141"/>
    </location>
</feature>
<feature type="transmembrane region" description="Helical" evidence="11">
    <location>
        <begin position="278"/>
        <end position="302"/>
    </location>
</feature>
<dbReference type="Proteomes" id="UP000184330">
    <property type="component" value="Unassembled WGS sequence"/>
</dbReference>
<keyword evidence="9" id="KW-0325">Glycoprotein</keyword>
<feature type="transmembrane region" description="Helical" evidence="11">
    <location>
        <begin position="1034"/>
        <end position="1054"/>
    </location>
</feature>
<keyword evidence="4 11" id="KW-0812">Transmembrane</keyword>
<dbReference type="Gene3D" id="3.40.50.300">
    <property type="entry name" value="P-loop containing nucleotide triphosphate hydrolases"/>
    <property type="match status" value="2"/>
</dbReference>
<dbReference type="InterPro" id="IPR044726">
    <property type="entry name" value="ABCC_6TM_D2"/>
</dbReference>
<feature type="transmembrane region" description="Helical" evidence="11">
    <location>
        <begin position="203"/>
        <end position="221"/>
    </location>
</feature>
<evidence type="ECO:0000313" key="14">
    <source>
        <dbReference type="EMBL" id="CZR68289.1"/>
    </source>
</evidence>
<feature type="transmembrane region" description="Helical" evidence="11">
    <location>
        <begin position="79"/>
        <end position="100"/>
    </location>
</feature>
<feature type="transmembrane region" description="Helical" evidence="11">
    <location>
        <begin position="314"/>
        <end position="332"/>
    </location>
</feature>
<sequence>MASNLTFSGTIADALASDSAFGPASSTRDFDFTLTFEQSILSILPSALLLLIAPLRLIQLSRRDSRTLPHIGHAFKTTAAAINLALQLALVILWSSSPFIRPRTSIPSAVLSLVTSGIILILSHLEDKKATRPSTVLNIYLLLLILLDATQVRTLWLIDYGHVAAVQSAAVGIKIAMLLLEAQTKVPHLMGPYKDYPPEATSGFWNLSFVWWLNRLFVMGFRKLMTTQDLFDIDRNLTSEVLGDKLQNAWDKREIPEGSYALPKVVAWCFRWNLLAAAFPRLCIIGFNFAQPFLIASAINYLEGSSLTQNKNNGYGLIGAAFLIYFGIAQFSRITTMFRGGMISLLYNKTLCLQEGVCTEGAVLTLMSTDIDNIIEFLEKINNIWACSVEIAIGTWLLERQLGATCVVPLIVTLICAIGQGWVAKAIGKDQQRWNEAIQQRVKNTSSMLGSMKAIKLSGLAENTSSNIQSEREQELKTSRPFFWGIMWLNGLASLPKIWAPVISFIVFAIQATVKGTSSLTTVQAFASLSIITLVTSPAEQLLAVVPQIAAALGCFNRLQAYLTSPSRQDSRLQVSSRKSSISSTPHEKGHGDLVFSSIPPKLLQPPLAIIVEKATIFLAPNATAAAITDASFTVETGSLTILLGPVGSGKTSLIKAVLGELTCASGSIFVASKGISFCSQSSWLPNISVKESVCGPISSEIDQEWYETILHACALDQDVLQWPDGDRSLIGSKGLTLSGGQKQRVLQALARAVYARQHIILLDDIFSALDAKTQEVISTRLLTKEGLFRRLAATVVLVTHNTRCLRLADKIVVLNSLGRLIMQGTYQELSQREGFLNYTTTESNESADKVVVPIPNSGQKSDEPSQGAKTDTAMELTRRTGDLKIYYYYIQNAMPLLWIGFVVVTALAAFADNFPFVWLNWWTQAGGQKLSLYLPVYAALALMASILSILSIWVVFLNLMPQAAIQLHQILLNSVIHAPLSFFASTDTGVTLNRFSQDMSLVDLPLPIALLTVFGSLFGCIAKVALISTGSSYMAVTIPFTILAIYIIQDLYLKTSRQLRYLDLENKSPLYSHFIETLDGLATIRAFGWEHTAKETQNRNLDHSQRPYYMLLCVQRWLNLVLDLMVTALAVVVVALAVNLKSTTTAGLLGLALNNVLGFNMSISALVTSWTSLETSLGAVARVKTFAETTPSEDKSGEICEPPSEWPACGSVEINCVSATYDTSVSALDRISMSIAPGQKIGICGRTGSGKSSLLITLLRLLPVSSGSITIDGLDISTISHQVLRQRLTAIPQESFILPGTVRANADPLGLASDAEIISALIRVGIWDALESRGALDAVLLENPLSQGQHQLFGLARAMLRKSSVLIIDEATSSVDGETDRVIQQVIRERFKECTVISVAHRLDTIIDYDKIAVMDGGKLVEFDSPENLLARESLFKEMYRA</sequence>
<keyword evidence="5" id="KW-0547">Nucleotide-binding</keyword>
<dbReference type="Pfam" id="PF00664">
    <property type="entry name" value="ABC_membrane"/>
    <property type="match status" value="1"/>
</dbReference>
<feature type="domain" description="ABC transmembrane type-1" evidence="13">
    <location>
        <begin position="282"/>
        <end position="551"/>
    </location>
</feature>
<dbReference type="CDD" id="cd18580">
    <property type="entry name" value="ABC_6TM_ABCC_D2"/>
    <property type="match status" value="1"/>
</dbReference>
<evidence type="ECO:0000256" key="8">
    <source>
        <dbReference type="ARBA" id="ARBA00023136"/>
    </source>
</evidence>
<feature type="domain" description="ABC transporter" evidence="12">
    <location>
        <begin position="1213"/>
        <end position="1443"/>
    </location>
</feature>
<feature type="transmembrane region" description="Helical" evidence="11">
    <location>
        <begin position="402"/>
        <end position="423"/>
    </location>
</feature>
<dbReference type="SMART" id="SM00382">
    <property type="entry name" value="AAA"/>
    <property type="match status" value="2"/>
</dbReference>
<feature type="transmembrane region" description="Helical" evidence="11">
    <location>
        <begin position="887"/>
        <end position="911"/>
    </location>
</feature>
<dbReference type="CDD" id="cd03244">
    <property type="entry name" value="ABCC_MRP_domain2"/>
    <property type="match status" value="1"/>
</dbReference>
<dbReference type="GO" id="GO:0005886">
    <property type="term" value="C:plasma membrane"/>
    <property type="evidence" value="ECO:0007669"/>
    <property type="project" value="UniProtKB-SubCell"/>
</dbReference>
<dbReference type="GO" id="GO:0016887">
    <property type="term" value="F:ATP hydrolysis activity"/>
    <property type="evidence" value="ECO:0007669"/>
    <property type="project" value="InterPro"/>
</dbReference>
<evidence type="ECO:0000256" key="2">
    <source>
        <dbReference type="ARBA" id="ARBA00022448"/>
    </source>
</evidence>
<dbReference type="SUPFAM" id="SSF52540">
    <property type="entry name" value="P-loop containing nucleoside triphosphate hydrolases"/>
    <property type="match status" value="2"/>
</dbReference>
<dbReference type="GO" id="GO:0005524">
    <property type="term" value="F:ATP binding"/>
    <property type="evidence" value="ECO:0007669"/>
    <property type="project" value="UniProtKB-KW"/>
</dbReference>
<evidence type="ECO:0000256" key="7">
    <source>
        <dbReference type="ARBA" id="ARBA00022989"/>
    </source>
</evidence>
<comment type="subcellular location">
    <subcellularLocation>
        <location evidence="1">Cell membrane</location>
        <topology evidence="1">Multi-pass membrane protein</topology>
    </subcellularLocation>
</comment>
<protein>
    <submittedName>
        <fullName evidence="14">Related to multidrug resistance protein</fullName>
    </submittedName>
</protein>
<feature type="compositionally biased region" description="Polar residues" evidence="10">
    <location>
        <begin position="570"/>
        <end position="585"/>
    </location>
</feature>
<keyword evidence="15" id="KW-1185">Reference proteome</keyword>
<dbReference type="PROSITE" id="PS50929">
    <property type="entry name" value="ABC_TM1F"/>
    <property type="match status" value="2"/>
</dbReference>
<evidence type="ECO:0000259" key="12">
    <source>
        <dbReference type="PROSITE" id="PS50893"/>
    </source>
</evidence>
<evidence type="ECO:0000256" key="11">
    <source>
        <dbReference type="SAM" id="Phobius"/>
    </source>
</evidence>
<feature type="region of interest" description="Disordered" evidence="10">
    <location>
        <begin position="570"/>
        <end position="592"/>
    </location>
</feature>
<dbReference type="Gene3D" id="1.20.1560.10">
    <property type="entry name" value="ABC transporter type 1, transmembrane domain"/>
    <property type="match status" value="2"/>
</dbReference>
<feature type="transmembrane region" description="Helical" evidence="11">
    <location>
        <begin position="1005"/>
        <end position="1028"/>
    </location>
</feature>
<dbReference type="InterPro" id="IPR050173">
    <property type="entry name" value="ABC_transporter_C-like"/>
</dbReference>
<keyword evidence="7 11" id="KW-1133">Transmembrane helix</keyword>
<dbReference type="InterPro" id="IPR036640">
    <property type="entry name" value="ABC1_TM_sf"/>
</dbReference>
<dbReference type="InterPro" id="IPR027417">
    <property type="entry name" value="P-loop_NTPase"/>
</dbReference>
<dbReference type="EMBL" id="FJOG01000053">
    <property type="protein sequence ID" value="CZR68289.1"/>
    <property type="molecule type" value="Genomic_DNA"/>
</dbReference>
<dbReference type="SUPFAM" id="SSF90123">
    <property type="entry name" value="ABC transporter transmembrane region"/>
    <property type="match status" value="2"/>
</dbReference>
<accession>A0A1L7XTE2</accession>
<evidence type="ECO:0000313" key="15">
    <source>
        <dbReference type="Proteomes" id="UP000184330"/>
    </source>
</evidence>
<gene>
    <name evidence="14" type="ORF">PAC_18188</name>
</gene>
<dbReference type="InterPro" id="IPR003593">
    <property type="entry name" value="AAA+_ATPase"/>
</dbReference>
<feature type="transmembrane region" description="Helical" evidence="11">
    <location>
        <begin position="106"/>
        <end position="125"/>
    </location>
</feature>
<evidence type="ECO:0000256" key="6">
    <source>
        <dbReference type="ARBA" id="ARBA00022840"/>
    </source>
</evidence>
<evidence type="ECO:0000256" key="10">
    <source>
        <dbReference type="SAM" id="MobiDB-lite"/>
    </source>
</evidence>
<dbReference type="Pfam" id="PF00005">
    <property type="entry name" value="ABC_tran"/>
    <property type="match status" value="2"/>
</dbReference>
<feature type="domain" description="ABC transporter" evidence="12">
    <location>
        <begin position="612"/>
        <end position="843"/>
    </location>
</feature>
<dbReference type="InterPro" id="IPR003439">
    <property type="entry name" value="ABC_transporter-like_ATP-bd"/>
</dbReference>
<feature type="transmembrane region" description="Helical" evidence="11">
    <location>
        <begin position="40"/>
        <end position="58"/>
    </location>
</feature>
<proteinExistence type="predicted"/>
<dbReference type="OrthoDB" id="6500128at2759"/>
<keyword evidence="2" id="KW-0813">Transport</keyword>
<evidence type="ECO:0000259" key="13">
    <source>
        <dbReference type="PROSITE" id="PS50929"/>
    </source>
</evidence>
<feature type="domain" description="ABC transmembrane type-1" evidence="13">
    <location>
        <begin position="900"/>
        <end position="1176"/>
    </location>
</feature>
<dbReference type="FunFam" id="1.20.1560.10:FF:000055">
    <property type="entry name" value="ABC multidrug transporter (Eurofung)"/>
    <property type="match status" value="1"/>
</dbReference>
<keyword evidence="3" id="KW-1003">Cell membrane</keyword>
<keyword evidence="8 11" id="KW-0472">Membrane</keyword>
<evidence type="ECO:0000256" key="4">
    <source>
        <dbReference type="ARBA" id="ARBA00022692"/>
    </source>
</evidence>
<feature type="transmembrane region" description="Helical" evidence="11">
    <location>
        <begin position="931"/>
        <end position="957"/>
    </location>
</feature>
<dbReference type="FunFam" id="3.40.50.300:FF:000838">
    <property type="entry name" value="ABC multidrug transporter (Eurofung)"/>
    <property type="match status" value="1"/>
</dbReference>
<reference evidence="14 15" key="1">
    <citation type="submission" date="2016-03" db="EMBL/GenBank/DDBJ databases">
        <authorList>
            <person name="Ploux O."/>
        </authorList>
    </citation>
    <scope>NUCLEOTIDE SEQUENCE [LARGE SCALE GENOMIC DNA]</scope>
    <source>
        <strain evidence="14 15">UAMH 11012</strain>
    </source>
</reference>
<dbReference type="PANTHER" id="PTHR24223">
    <property type="entry name" value="ATP-BINDING CASSETTE SUB-FAMILY C"/>
    <property type="match status" value="1"/>
</dbReference>
<dbReference type="PROSITE" id="PS50893">
    <property type="entry name" value="ABC_TRANSPORTER_2"/>
    <property type="match status" value="2"/>
</dbReference>
<feature type="transmembrane region" description="Helical" evidence="11">
    <location>
        <begin position="1147"/>
        <end position="1168"/>
    </location>
</feature>
<evidence type="ECO:0000256" key="1">
    <source>
        <dbReference type="ARBA" id="ARBA00004651"/>
    </source>
</evidence>
<dbReference type="PANTHER" id="PTHR24223:SF399">
    <property type="entry name" value="ABC TRANSPORTER ATNG"/>
    <property type="match status" value="1"/>
</dbReference>
<name>A0A1L7XTE2_9HELO</name>
<keyword evidence="6" id="KW-0067">ATP-binding</keyword>
<evidence type="ECO:0000256" key="3">
    <source>
        <dbReference type="ARBA" id="ARBA00022475"/>
    </source>
</evidence>